<evidence type="ECO:0000259" key="2">
    <source>
        <dbReference type="Pfam" id="PF19031"/>
    </source>
</evidence>
<dbReference type="PANTHER" id="PTHR13056:SF0">
    <property type="entry name" value="VACUOLAR FUSION PROTEIN CCZ1 HOMOLOG-RELATED"/>
    <property type="match status" value="1"/>
</dbReference>
<reference evidence="3 4" key="1">
    <citation type="submission" date="2024-04" db="EMBL/GenBank/DDBJ databases">
        <title>Tritrichomonas musculus Genome.</title>
        <authorList>
            <person name="Alves-Ferreira E."/>
            <person name="Grigg M."/>
            <person name="Lorenzi H."/>
            <person name="Galac M."/>
        </authorList>
    </citation>
    <scope>NUCLEOTIDE SEQUENCE [LARGE SCALE GENOMIC DNA]</scope>
    <source>
        <strain evidence="3 4">EAF2021</strain>
    </source>
</reference>
<comment type="caution">
    <text evidence="3">The sequence shown here is derived from an EMBL/GenBank/DDBJ whole genome shotgun (WGS) entry which is preliminary data.</text>
</comment>
<name>A0ABR2L5G6_9EUKA</name>
<dbReference type="InterPro" id="IPR043987">
    <property type="entry name" value="CCZ1/INTU/HSP4_longin_1"/>
</dbReference>
<sequence>MEIQMPNLISFAIYDGIPPKEEGQDPTIFWYYPHSIPKDSQLNEIGLYMTFTGFCRDFRSSQDCEYFQTDKSLTVFINMGADVFAAARFETDEPLYHRACQQAIKIFNRIYTMFFPSPHRLPDDSLDEETLNIFNTYMDEMINLFKNPPFVGKMGESLELWTFCEEIFSDIKSENPLFRFGAILYNEKVVHSSMPAIDLLSLLLCHRSDMPKLFSSQEEQSQNSEPFKWIMKNFQKPLKLSSTTGIPVILSYQQRLLIILIFSKFCDFSPIQMTIEPLLKKYLTTFKATADLEEKQTPSSFHEENNMITIWPSRPDSRFGNPKHNETLVDFLGSNNNQFVRLCGTSDKNSWTFLERANGHSTFIDIQGKSMSEAMTYYTDFRKTSHYT</sequence>
<dbReference type="InterPro" id="IPR013176">
    <property type="entry name" value="Ccz1"/>
</dbReference>
<organism evidence="3 4">
    <name type="scientific">Tritrichomonas musculus</name>
    <dbReference type="NCBI Taxonomy" id="1915356"/>
    <lineage>
        <taxon>Eukaryota</taxon>
        <taxon>Metamonada</taxon>
        <taxon>Parabasalia</taxon>
        <taxon>Tritrichomonadida</taxon>
        <taxon>Tritrichomonadidae</taxon>
        <taxon>Tritrichomonas</taxon>
    </lineage>
</organism>
<protein>
    <recommendedName>
        <fullName evidence="2">CCZ1/INTU/HSP4 first Longin domain-containing protein</fullName>
    </recommendedName>
</protein>
<keyword evidence="4" id="KW-1185">Reference proteome</keyword>
<dbReference type="EMBL" id="JAPFFF010000001">
    <property type="protein sequence ID" value="KAK8898601.1"/>
    <property type="molecule type" value="Genomic_DNA"/>
</dbReference>
<proteinExistence type="inferred from homology"/>
<comment type="similarity">
    <text evidence="1">Belongs to the CCZ1 family.</text>
</comment>
<accession>A0ABR2L5G6</accession>
<dbReference type="Pfam" id="PF19031">
    <property type="entry name" value="Intu_longin_1"/>
    <property type="match status" value="1"/>
</dbReference>
<evidence type="ECO:0000313" key="4">
    <source>
        <dbReference type="Proteomes" id="UP001470230"/>
    </source>
</evidence>
<evidence type="ECO:0000313" key="3">
    <source>
        <dbReference type="EMBL" id="KAK8898601.1"/>
    </source>
</evidence>
<evidence type="ECO:0000256" key="1">
    <source>
        <dbReference type="ARBA" id="ARBA00005352"/>
    </source>
</evidence>
<gene>
    <name evidence="3" type="ORF">M9Y10_000893</name>
</gene>
<feature type="domain" description="CCZ1/INTU/HSP4 first Longin" evidence="2">
    <location>
        <begin position="10"/>
        <end position="115"/>
    </location>
</feature>
<dbReference type="Proteomes" id="UP001470230">
    <property type="component" value="Unassembled WGS sequence"/>
</dbReference>
<dbReference type="PANTHER" id="PTHR13056">
    <property type="entry name" value="VACUOLAR FUSION PROTEIN CCZ1 HOMOLOG-RELATED"/>
    <property type="match status" value="1"/>
</dbReference>